<keyword evidence="2" id="KW-1185">Reference proteome</keyword>
<accession>A0A1Q9G6M8</accession>
<evidence type="ECO:0000313" key="1">
    <source>
        <dbReference type="EMBL" id="OLQ69968.1"/>
    </source>
</evidence>
<evidence type="ECO:0000313" key="2">
    <source>
        <dbReference type="Proteomes" id="UP000186905"/>
    </source>
</evidence>
<dbReference type="OrthoDB" id="6382212at2"/>
<dbReference type="STRING" id="1903952.BIT28_10510"/>
<gene>
    <name evidence="1" type="ORF">BIT28_10510</name>
</gene>
<organism evidence="1 2">
    <name type="scientific">Photobacterium proteolyticum</name>
    <dbReference type="NCBI Taxonomy" id="1903952"/>
    <lineage>
        <taxon>Bacteria</taxon>
        <taxon>Pseudomonadati</taxon>
        <taxon>Pseudomonadota</taxon>
        <taxon>Gammaproteobacteria</taxon>
        <taxon>Vibrionales</taxon>
        <taxon>Vibrionaceae</taxon>
        <taxon>Photobacterium</taxon>
    </lineage>
</organism>
<name>A0A1Q9G6M8_9GAMM</name>
<protein>
    <submittedName>
        <fullName evidence="1">Uncharacterized protein</fullName>
    </submittedName>
</protein>
<dbReference type="EMBL" id="MJIL01000099">
    <property type="protein sequence ID" value="OLQ69968.1"/>
    <property type="molecule type" value="Genomic_DNA"/>
</dbReference>
<proteinExistence type="predicted"/>
<comment type="caution">
    <text evidence="1">The sequence shown here is derived from an EMBL/GenBank/DDBJ whole genome shotgun (WGS) entry which is preliminary data.</text>
</comment>
<dbReference type="AlphaFoldDB" id="A0A1Q9G6M8"/>
<reference evidence="1 2" key="1">
    <citation type="submission" date="2016-09" db="EMBL/GenBank/DDBJ databases">
        <title>Photobacterium proteolyticum sp. nov. a protease producing bacterium isolated from ocean sediments of Laizhou Bay.</title>
        <authorList>
            <person name="Li Y."/>
        </authorList>
    </citation>
    <scope>NUCLEOTIDE SEQUENCE [LARGE SCALE GENOMIC DNA]</scope>
    <source>
        <strain evidence="1 2">13-12</strain>
    </source>
</reference>
<dbReference type="Proteomes" id="UP000186905">
    <property type="component" value="Unassembled WGS sequence"/>
</dbReference>
<sequence>MEKVFDGSDVETSILPIHFDNHRFIIPANELKPISELVSFSNPVKPNEISSLLGYKITALGKLKNQITNWKQCNEALEQRGSITYWVDDSAIGSWRCTEHHGNVVVGSVY</sequence>